<organism evidence="2 3">
    <name type="scientific">Tilletia horrida</name>
    <dbReference type="NCBI Taxonomy" id="155126"/>
    <lineage>
        <taxon>Eukaryota</taxon>
        <taxon>Fungi</taxon>
        <taxon>Dikarya</taxon>
        <taxon>Basidiomycota</taxon>
        <taxon>Ustilaginomycotina</taxon>
        <taxon>Exobasidiomycetes</taxon>
        <taxon>Tilletiales</taxon>
        <taxon>Tilletiaceae</taxon>
        <taxon>Tilletia</taxon>
    </lineage>
</organism>
<reference evidence="2" key="1">
    <citation type="journal article" date="2023" name="PhytoFront">
        <title>Draft Genome Resources of Seven Strains of Tilletia horrida, Causal Agent of Kernel Smut of Rice.</title>
        <authorList>
            <person name="Khanal S."/>
            <person name="Antony Babu S."/>
            <person name="Zhou X.G."/>
        </authorList>
    </citation>
    <scope>NUCLEOTIDE SEQUENCE</scope>
    <source>
        <strain evidence="2">TX6</strain>
    </source>
</reference>
<comment type="caution">
    <text evidence="2">The sequence shown here is derived from an EMBL/GenBank/DDBJ whole genome shotgun (WGS) entry which is preliminary data.</text>
</comment>
<name>A0AAN6JVM9_9BASI</name>
<evidence type="ECO:0000259" key="1">
    <source>
        <dbReference type="PROSITE" id="PS50181"/>
    </source>
</evidence>
<dbReference type="InterPro" id="IPR001810">
    <property type="entry name" value="F-box_dom"/>
</dbReference>
<feature type="domain" description="F-box" evidence="1">
    <location>
        <begin position="9"/>
        <end position="59"/>
    </location>
</feature>
<dbReference type="SMART" id="SM00256">
    <property type="entry name" value="FBOX"/>
    <property type="match status" value="1"/>
</dbReference>
<dbReference type="Pfam" id="PF00646">
    <property type="entry name" value="F-box"/>
    <property type="match status" value="1"/>
</dbReference>
<dbReference type="EMBL" id="JAPDMZ010000246">
    <property type="protein sequence ID" value="KAK0545120.1"/>
    <property type="molecule type" value="Genomic_DNA"/>
</dbReference>
<accession>A0AAN6JVM9</accession>
<dbReference type="CDD" id="cd09917">
    <property type="entry name" value="F-box_SF"/>
    <property type="match status" value="1"/>
</dbReference>
<sequence length="229" mass="24993">MSVSYHPDGLNLLGLPVELQTSIFLHCGYFDLFALRATCRAFRIIIEEPCFDRALFRPSAEDTSVAIAHIECDLVDPPEQGNPFLTNLEAVRLHPVVESAIWSFQPGDASAFCGPVELIMSDPPCYLDAKDKTTTVLSENATDPPVAEATVALRIGCGFVTHYHYHRHDRALTVGDVYEAFGAALNSVASVGVALFLPDPGLTFQHDWNSPPSAGVLEGRIVLYAELSY</sequence>
<gene>
    <name evidence="2" type="ORF">OC846_005797</name>
</gene>
<keyword evidence="3" id="KW-1185">Reference proteome</keyword>
<evidence type="ECO:0000313" key="3">
    <source>
        <dbReference type="Proteomes" id="UP001176517"/>
    </source>
</evidence>
<dbReference type="PROSITE" id="PS50181">
    <property type="entry name" value="FBOX"/>
    <property type="match status" value="1"/>
</dbReference>
<dbReference type="InterPro" id="IPR036047">
    <property type="entry name" value="F-box-like_dom_sf"/>
</dbReference>
<evidence type="ECO:0000313" key="2">
    <source>
        <dbReference type="EMBL" id="KAK0545120.1"/>
    </source>
</evidence>
<dbReference type="SUPFAM" id="SSF81383">
    <property type="entry name" value="F-box domain"/>
    <property type="match status" value="1"/>
</dbReference>
<protein>
    <recommendedName>
        <fullName evidence="1">F-box domain-containing protein</fullName>
    </recommendedName>
</protein>
<dbReference type="AlphaFoldDB" id="A0AAN6JVM9"/>
<proteinExistence type="predicted"/>
<dbReference type="Proteomes" id="UP001176517">
    <property type="component" value="Unassembled WGS sequence"/>
</dbReference>